<dbReference type="Proteomes" id="UP001330749">
    <property type="component" value="Unassembled WGS sequence"/>
</dbReference>
<evidence type="ECO:0000313" key="1">
    <source>
        <dbReference type="EMBL" id="MED3562123.1"/>
    </source>
</evidence>
<accession>A0ABU6N7C8</accession>
<keyword evidence="2" id="KW-1185">Reference proteome</keyword>
<proteinExistence type="predicted"/>
<protein>
    <submittedName>
        <fullName evidence="1">Spore germination protein GerPE</fullName>
    </submittedName>
</protein>
<dbReference type="InterPro" id="IPR024496">
    <property type="entry name" value="Spore_germ_GerPE"/>
</dbReference>
<sequence length="129" mass="14453">MLQRTSNIDKLNVMVLSYSSIIQLGDSCIINALSRALAVQREAEIFFGNEGNFPAYTVFYKPIPLPPINETVSFLPHNPNPMIKVKHIDIIGISASSILHVGNSRNVSMEARVKHIRQELPFGHEQDIK</sequence>
<dbReference type="Pfam" id="PF10970">
    <property type="entry name" value="GerPE"/>
    <property type="match status" value="1"/>
</dbReference>
<organism evidence="1 2">
    <name type="scientific">Bacillus xiapuensis</name>
    <dbReference type="NCBI Taxonomy" id="2014075"/>
    <lineage>
        <taxon>Bacteria</taxon>
        <taxon>Bacillati</taxon>
        <taxon>Bacillota</taxon>
        <taxon>Bacilli</taxon>
        <taxon>Bacillales</taxon>
        <taxon>Bacillaceae</taxon>
        <taxon>Bacillus</taxon>
    </lineage>
</organism>
<reference evidence="1 2" key="1">
    <citation type="submission" date="2023-03" db="EMBL/GenBank/DDBJ databases">
        <title>Bacillus Genome Sequencing.</title>
        <authorList>
            <person name="Dunlap C."/>
        </authorList>
    </citation>
    <scope>NUCLEOTIDE SEQUENCE [LARGE SCALE GENOMIC DNA]</scope>
    <source>
        <strain evidence="1 2">B-14544</strain>
    </source>
</reference>
<dbReference type="EMBL" id="JARMQG010000077">
    <property type="protein sequence ID" value="MED3562123.1"/>
    <property type="molecule type" value="Genomic_DNA"/>
</dbReference>
<dbReference type="RefSeq" id="WP_327967029.1">
    <property type="nucleotide sequence ID" value="NZ_JARMQG010000077.1"/>
</dbReference>
<comment type="caution">
    <text evidence="1">The sequence shown here is derived from an EMBL/GenBank/DDBJ whole genome shotgun (WGS) entry which is preliminary data.</text>
</comment>
<name>A0ABU6N7C8_9BACI</name>
<evidence type="ECO:0000313" key="2">
    <source>
        <dbReference type="Proteomes" id="UP001330749"/>
    </source>
</evidence>
<gene>
    <name evidence="1" type="ORF">P4447_06605</name>
</gene>